<sequence>MLRSILGLSGLTASSTASTFAMRGVEDFSNSLFPRSQTGGASEWPYGPFSTRGRDIVNARGEAVTWAGVNWPGSGETMIPEGLEFASVEDLVAQIDSVGFNFIRLTYAIEMVDQIYERNMSDVPLEIALITGLGYENGTKVTKGIIEKNPTWTKDTTRFEIWDAIANAAANRSIYVHPDVHVGKAQWCCNNTDGNAWFDDYNFPVANWKRGLQFVADWAMDHRNVVSMALRNELRRAINETAPTSTIGYNWLSLVGNNTAATDAIHEVNPDILVSWSGMQYDQDLAALTTGLDLNTAPCYKCDVIRDGYRRDPIIFNLDDHPWADKVVYELHLYSMSENLDTGSCPLIQAQFYSSGFNAMGIDRPEACNITGDCVEAVRQTPVILSEFGWAQDETLFNDTLQTCLRDFTTQNNVSWAVWAFAGSYRVRSGGQGVPDTWGLTNYNFSDWNYPMAIEDWFKPWVAESLG</sequence>
<evidence type="ECO:0000256" key="2">
    <source>
        <dbReference type="ARBA" id="ARBA00022801"/>
    </source>
</evidence>
<comment type="similarity">
    <text evidence="1 4">Belongs to the glycosyl hydrolase 5 (cellulase A) family.</text>
</comment>
<dbReference type="GO" id="GO:0004553">
    <property type="term" value="F:hydrolase activity, hydrolyzing O-glycosyl compounds"/>
    <property type="evidence" value="ECO:0007669"/>
    <property type="project" value="InterPro"/>
</dbReference>
<dbReference type="InterPro" id="IPR017853">
    <property type="entry name" value="GH"/>
</dbReference>
<gene>
    <name evidence="6" type="ORF">TI39_contig587g00002</name>
</gene>
<keyword evidence="2 4" id="KW-0378">Hydrolase</keyword>
<dbReference type="Gene3D" id="3.20.20.80">
    <property type="entry name" value="Glycosidases"/>
    <property type="match status" value="1"/>
</dbReference>
<proteinExistence type="inferred from homology"/>
<dbReference type="Proteomes" id="UP000033647">
    <property type="component" value="Unassembled WGS sequence"/>
</dbReference>
<dbReference type="PANTHER" id="PTHR31263">
    <property type="entry name" value="CELLULASE FAMILY PROTEIN (AFU_ORTHOLOGUE AFUA_5G14560)"/>
    <property type="match status" value="1"/>
</dbReference>
<dbReference type="GO" id="GO:0000272">
    <property type="term" value="P:polysaccharide catabolic process"/>
    <property type="evidence" value="ECO:0007669"/>
    <property type="project" value="InterPro"/>
</dbReference>
<dbReference type="AlphaFoldDB" id="A0A0F4GI15"/>
<dbReference type="PANTHER" id="PTHR31263:SF0">
    <property type="entry name" value="CELLULASE FAMILY PROTEIN (AFU_ORTHOLOGUE AFUA_5G14560)"/>
    <property type="match status" value="1"/>
</dbReference>
<dbReference type="OrthoDB" id="442731at2759"/>
<dbReference type="EMBL" id="LAFY01000579">
    <property type="protein sequence ID" value="KJX97026.1"/>
    <property type="molecule type" value="Genomic_DNA"/>
</dbReference>
<evidence type="ECO:0000256" key="3">
    <source>
        <dbReference type="ARBA" id="ARBA00023295"/>
    </source>
</evidence>
<organism evidence="6 7">
    <name type="scientific">Zymoseptoria brevis</name>
    <dbReference type="NCBI Taxonomy" id="1047168"/>
    <lineage>
        <taxon>Eukaryota</taxon>
        <taxon>Fungi</taxon>
        <taxon>Dikarya</taxon>
        <taxon>Ascomycota</taxon>
        <taxon>Pezizomycotina</taxon>
        <taxon>Dothideomycetes</taxon>
        <taxon>Dothideomycetidae</taxon>
        <taxon>Mycosphaerellales</taxon>
        <taxon>Mycosphaerellaceae</taxon>
        <taxon>Zymoseptoria</taxon>
    </lineage>
</organism>
<name>A0A0F4GI15_9PEZI</name>
<reference evidence="6 7" key="1">
    <citation type="submission" date="2015-03" db="EMBL/GenBank/DDBJ databases">
        <title>RNA-seq based gene annotation and comparative genomics of four Zymoseptoria species reveal species-specific pathogenicity related genes and transposable element activity.</title>
        <authorList>
            <person name="Grandaubert J."/>
            <person name="Bhattacharyya A."/>
            <person name="Stukenbrock E.H."/>
        </authorList>
    </citation>
    <scope>NUCLEOTIDE SEQUENCE [LARGE SCALE GENOMIC DNA]</scope>
    <source>
        <strain evidence="6 7">Zb18110</strain>
    </source>
</reference>
<dbReference type="Pfam" id="PF00150">
    <property type="entry name" value="Cellulase"/>
    <property type="match status" value="1"/>
</dbReference>
<evidence type="ECO:0000313" key="7">
    <source>
        <dbReference type="Proteomes" id="UP000033647"/>
    </source>
</evidence>
<evidence type="ECO:0000259" key="5">
    <source>
        <dbReference type="Pfam" id="PF00150"/>
    </source>
</evidence>
<keyword evidence="7" id="KW-1185">Reference proteome</keyword>
<dbReference type="SUPFAM" id="SSF51445">
    <property type="entry name" value="(Trans)glycosidases"/>
    <property type="match status" value="1"/>
</dbReference>
<feature type="domain" description="Glycoside hydrolase family 5" evidence="5">
    <location>
        <begin position="57"/>
        <end position="421"/>
    </location>
</feature>
<comment type="caution">
    <text evidence="6">The sequence shown here is derived from an EMBL/GenBank/DDBJ whole genome shotgun (WGS) entry which is preliminary data.</text>
</comment>
<dbReference type="STRING" id="1047168.A0A0F4GI15"/>
<accession>A0A0F4GI15</accession>
<evidence type="ECO:0000313" key="6">
    <source>
        <dbReference type="EMBL" id="KJX97026.1"/>
    </source>
</evidence>
<evidence type="ECO:0000256" key="4">
    <source>
        <dbReference type="RuleBase" id="RU361153"/>
    </source>
</evidence>
<evidence type="ECO:0000256" key="1">
    <source>
        <dbReference type="ARBA" id="ARBA00005641"/>
    </source>
</evidence>
<dbReference type="InterPro" id="IPR001547">
    <property type="entry name" value="Glyco_hydro_5"/>
</dbReference>
<protein>
    <submittedName>
        <fullName evidence="6">Glycoside hydrolase family 5 protein</fullName>
    </submittedName>
</protein>
<keyword evidence="3 4" id="KW-0326">Glycosidase</keyword>